<proteinExistence type="predicted"/>
<dbReference type="AlphaFoldDB" id="A0A0E9TFJ9"/>
<organism evidence="1">
    <name type="scientific">Anguilla anguilla</name>
    <name type="common">European freshwater eel</name>
    <name type="synonym">Muraena anguilla</name>
    <dbReference type="NCBI Taxonomy" id="7936"/>
    <lineage>
        <taxon>Eukaryota</taxon>
        <taxon>Metazoa</taxon>
        <taxon>Chordata</taxon>
        <taxon>Craniata</taxon>
        <taxon>Vertebrata</taxon>
        <taxon>Euteleostomi</taxon>
        <taxon>Actinopterygii</taxon>
        <taxon>Neopterygii</taxon>
        <taxon>Teleostei</taxon>
        <taxon>Anguilliformes</taxon>
        <taxon>Anguillidae</taxon>
        <taxon>Anguilla</taxon>
    </lineage>
</organism>
<sequence>MLLQILYLIEDIQLRHSCNLPLYLVHSKGASSRQQLAAVSITPLRMGSL</sequence>
<reference evidence="1" key="1">
    <citation type="submission" date="2014-11" db="EMBL/GenBank/DDBJ databases">
        <authorList>
            <person name="Amaro Gonzalez C."/>
        </authorList>
    </citation>
    <scope>NUCLEOTIDE SEQUENCE</scope>
</reference>
<protein>
    <submittedName>
        <fullName evidence="1">Uncharacterized protein</fullName>
    </submittedName>
</protein>
<accession>A0A0E9TFJ9</accession>
<reference evidence="1" key="2">
    <citation type="journal article" date="2015" name="Fish Shellfish Immunol.">
        <title>Early steps in the European eel (Anguilla anguilla)-Vibrio vulnificus interaction in the gills: Role of the RtxA13 toxin.</title>
        <authorList>
            <person name="Callol A."/>
            <person name="Pajuelo D."/>
            <person name="Ebbesson L."/>
            <person name="Teles M."/>
            <person name="MacKenzie S."/>
            <person name="Amaro C."/>
        </authorList>
    </citation>
    <scope>NUCLEOTIDE SEQUENCE</scope>
</reference>
<name>A0A0E9TFJ9_ANGAN</name>
<dbReference type="EMBL" id="GBXM01056211">
    <property type="protein sequence ID" value="JAH52366.1"/>
    <property type="molecule type" value="Transcribed_RNA"/>
</dbReference>
<evidence type="ECO:0000313" key="1">
    <source>
        <dbReference type="EMBL" id="JAH52366.1"/>
    </source>
</evidence>